<gene>
    <name evidence="1" type="ORF">FCM35_KLT03574</name>
</gene>
<protein>
    <submittedName>
        <fullName evidence="1">Uncharacterized protein</fullName>
    </submittedName>
</protein>
<dbReference type="Proteomes" id="UP000623129">
    <property type="component" value="Unassembled WGS sequence"/>
</dbReference>
<comment type="caution">
    <text evidence="1">The sequence shown here is derived from an EMBL/GenBank/DDBJ whole genome shotgun (WGS) entry which is preliminary data.</text>
</comment>
<sequence length="91" mass="10176">MIHRMVWGTFAIAAEDTKGVLTFKVAAVMLMNVSIQRLTPVLDTVSTQKAMSHVFALHERLVTAKKMESVASVQQLRLLSVCNSHFLIKYS</sequence>
<organism evidence="1 2">
    <name type="scientific">Carex littledalei</name>
    <dbReference type="NCBI Taxonomy" id="544730"/>
    <lineage>
        <taxon>Eukaryota</taxon>
        <taxon>Viridiplantae</taxon>
        <taxon>Streptophyta</taxon>
        <taxon>Embryophyta</taxon>
        <taxon>Tracheophyta</taxon>
        <taxon>Spermatophyta</taxon>
        <taxon>Magnoliopsida</taxon>
        <taxon>Liliopsida</taxon>
        <taxon>Poales</taxon>
        <taxon>Cyperaceae</taxon>
        <taxon>Cyperoideae</taxon>
        <taxon>Cariceae</taxon>
        <taxon>Carex</taxon>
        <taxon>Carex subgen. Euthyceras</taxon>
    </lineage>
</organism>
<evidence type="ECO:0000313" key="2">
    <source>
        <dbReference type="Proteomes" id="UP000623129"/>
    </source>
</evidence>
<proteinExistence type="predicted"/>
<dbReference type="AlphaFoldDB" id="A0A833RB69"/>
<accession>A0A833RB69</accession>
<evidence type="ECO:0000313" key="1">
    <source>
        <dbReference type="EMBL" id="KAF3332168.1"/>
    </source>
</evidence>
<dbReference type="EMBL" id="SWLB01000012">
    <property type="protein sequence ID" value="KAF3332168.1"/>
    <property type="molecule type" value="Genomic_DNA"/>
</dbReference>
<reference evidence="1" key="1">
    <citation type="submission" date="2020-01" db="EMBL/GenBank/DDBJ databases">
        <title>Genome sequence of Kobresia littledalei, the first chromosome-level genome in the family Cyperaceae.</title>
        <authorList>
            <person name="Qu G."/>
        </authorList>
    </citation>
    <scope>NUCLEOTIDE SEQUENCE</scope>
    <source>
        <strain evidence="1">C.B.Clarke</strain>
        <tissue evidence="1">Leaf</tissue>
    </source>
</reference>
<name>A0A833RB69_9POAL</name>
<keyword evidence="2" id="KW-1185">Reference proteome</keyword>